<dbReference type="InterPro" id="IPR009656">
    <property type="entry name" value="PHB_depo_C"/>
</dbReference>
<dbReference type="Pfam" id="PF06850">
    <property type="entry name" value="PHB_depo_C"/>
    <property type="match status" value="1"/>
</dbReference>
<dbReference type="Gene3D" id="3.40.50.1820">
    <property type="entry name" value="alpha/beta hydrolase"/>
    <property type="match status" value="1"/>
</dbReference>
<gene>
    <name evidence="2" type="ORF">DB32_008362</name>
</gene>
<dbReference type="AlphaFoldDB" id="A0A0F6YNB5"/>
<feature type="domain" description="PHB de-polymerase C-terminal" evidence="1">
    <location>
        <begin position="216"/>
        <end position="417"/>
    </location>
</feature>
<evidence type="ECO:0000313" key="3">
    <source>
        <dbReference type="Proteomes" id="UP000034883"/>
    </source>
</evidence>
<dbReference type="PANTHER" id="PTHR36837:SF4">
    <property type="entry name" value="BLR0908 PROTEIN"/>
    <property type="match status" value="1"/>
</dbReference>
<dbReference type="InterPro" id="IPR010915">
    <property type="entry name" value="PHB_depoly_PhaZ"/>
</dbReference>
<dbReference type="PANTHER" id="PTHR36837">
    <property type="entry name" value="POLY(3-HYDROXYALKANOATE) POLYMERASE SUBUNIT PHAC"/>
    <property type="match status" value="1"/>
</dbReference>
<reference evidence="2 3" key="1">
    <citation type="submission" date="2015-03" db="EMBL/GenBank/DDBJ databases">
        <title>Genome assembly of Sandaracinus amylolyticus DSM 53668.</title>
        <authorList>
            <person name="Sharma G."/>
            <person name="Subramanian S."/>
        </authorList>
    </citation>
    <scope>NUCLEOTIDE SEQUENCE [LARGE SCALE GENOMIC DNA]</scope>
    <source>
        <strain evidence="2 3">DSM 53668</strain>
    </source>
</reference>
<proteinExistence type="predicted"/>
<dbReference type="NCBIfam" id="TIGR01849">
    <property type="entry name" value="PHB_depoly_PhaZ"/>
    <property type="match status" value="1"/>
</dbReference>
<dbReference type="InterPro" id="IPR029058">
    <property type="entry name" value="AB_hydrolase_fold"/>
</dbReference>
<dbReference type="STRING" id="927083.DB32_008362"/>
<dbReference type="EMBL" id="CP011125">
    <property type="protein sequence ID" value="AKF11213.1"/>
    <property type="molecule type" value="Genomic_DNA"/>
</dbReference>
<accession>A0A0F6YNB5</accession>
<keyword evidence="3" id="KW-1185">Reference proteome</keyword>
<dbReference type="InterPro" id="IPR051321">
    <property type="entry name" value="PHA/PHB_synthase"/>
</dbReference>
<dbReference type="Proteomes" id="UP000034883">
    <property type="component" value="Chromosome"/>
</dbReference>
<dbReference type="PIRSF" id="PIRSF020818">
    <property type="entry name" value="PHB_depoly_PhaZ"/>
    <property type="match status" value="1"/>
</dbReference>
<dbReference type="SUPFAM" id="SSF53474">
    <property type="entry name" value="alpha/beta-Hydrolases"/>
    <property type="match status" value="1"/>
</dbReference>
<sequence length="419" mass="46450">MQHSTWHRADRMLYVLHDLSRRALAPVATTARASAYLLRKSPFLGAPFAAAGWELLHRLTKEYPRPSFDLASVSLDGESIQLREEVVVATPFCRLVRFARRAPEATQATLDAQPKVLLCAPLSGHHATLLRDMVRALAPEHDVYVTDWIDAKQIPVDAGRFGLDDYVDHLLAFMRHLGSGALHVIAVCQPAVPALGAVSLLASAGEPTPRTLVLMGGPIDGRRSPTDVNRLATEHPLSWFEDNLVYPVPHGHPGVGRRVYPGFLQLTAFVSMNPDRHWKSYRSYWLDRISGERESAAAHERFYDEYNAVLDMDADYYLETVRVVFQEFALARGAWSVRGKKVVPGAIRDTAILTVEGAEDDITGAGQTHAALELCTGVPAANKRALTAAGCGHYGIFSGRRFRESIFPELRELIARHHR</sequence>
<name>A0A0F6YNB5_9BACT</name>
<organism evidence="2 3">
    <name type="scientific">Sandaracinus amylolyticus</name>
    <dbReference type="NCBI Taxonomy" id="927083"/>
    <lineage>
        <taxon>Bacteria</taxon>
        <taxon>Pseudomonadati</taxon>
        <taxon>Myxococcota</taxon>
        <taxon>Polyangia</taxon>
        <taxon>Polyangiales</taxon>
        <taxon>Sandaracinaceae</taxon>
        <taxon>Sandaracinus</taxon>
    </lineage>
</organism>
<evidence type="ECO:0000259" key="1">
    <source>
        <dbReference type="Pfam" id="PF06850"/>
    </source>
</evidence>
<protein>
    <submittedName>
        <fullName evidence="2">Intracellular PHB depolymerase</fullName>
    </submittedName>
</protein>
<dbReference type="KEGG" id="samy:DB32_008362"/>
<evidence type="ECO:0000313" key="2">
    <source>
        <dbReference type="EMBL" id="AKF11213.1"/>
    </source>
</evidence>